<reference evidence="4 5" key="1">
    <citation type="journal article" date="2023" name="Hortic Res">
        <title>The complete reference genome for grapevine (Vitis vinifera L.) genetics and breeding.</title>
        <authorList>
            <person name="Shi X."/>
            <person name="Cao S."/>
            <person name="Wang X."/>
            <person name="Huang S."/>
            <person name="Wang Y."/>
            <person name="Liu Z."/>
            <person name="Liu W."/>
            <person name="Leng X."/>
            <person name="Peng Y."/>
            <person name="Wang N."/>
            <person name="Wang Y."/>
            <person name="Ma Z."/>
            <person name="Xu X."/>
            <person name="Zhang F."/>
            <person name="Xue H."/>
            <person name="Zhong H."/>
            <person name="Wang Y."/>
            <person name="Zhang K."/>
            <person name="Velt A."/>
            <person name="Avia K."/>
            <person name="Holtgrawe D."/>
            <person name="Grimplet J."/>
            <person name="Matus J.T."/>
            <person name="Ware D."/>
            <person name="Wu X."/>
            <person name="Wang H."/>
            <person name="Liu C."/>
            <person name="Fang Y."/>
            <person name="Rustenholz C."/>
            <person name="Cheng Z."/>
            <person name="Xiao H."/>
            <person name="Zhou Y."/>
        </authorList>
    </citation>
    <scope>NUCLEOTIDE SEQUENCE [LARGE SCALE GENOMIC DNA]</scope>
    <source>
        <strain evidence="5">cv. Pinot noir / PN40024</strain>
        <tissue evidence="4">Leaf</tissue>
    </source>
</reference>
<comment type="similarity">
    <text evidence="1 2">Belongs to the cyclophilin-type PPIase family.</text>
</comment>
<dbReference type="InterPro" id="IPR029000">
    <property type="entry name" value="Cyclophilin-like_dom_sf"/>
</dbReference>
<dbReference type="Proteomes" id="UP001227230">
    <property type="component" value="Chromosome 3"/>
</dbReference>
<keyword evidence="2" id="KW-0413">Isomerase</keyword>
<evidence type="ECO:0000256" key="2">
    <source>
        <dbReference type="RuleBase" id="RU363019"/>
    </source>
</evidence>
<dbReference type="SUPFAM" id="SSF50891">
    <property type="entry name" value="Cyclophilin-like"/>
    <property type="match status" value="1"/>
</dbReference>
<dbReference type="InterPro" id="IPR002130">
    <property type="entry name" value="Cyclophilin-type_PPIase_dom"/>
</dbReference>
<dbReference type="PANTHER" id="PTHR11071">
    <property type="entry name" value="PEPTIDYL-PROLYL CIS-TRANS ISOMERASE"/>
    <property type="match status" value="1"/>
</dbReference>
<gene>
    <name evidence="4" type="ORF">VitviT2T_004234</name>
</gene>
<sequence>MANTGLDSNGSRFFITIVATHWLDGRHVVFDKVLSRMEVVYKIKELAHENGYRKMIVVEEDDTTCLWWAILGA</sequence>
<dbReference type="PROSITE" id="PS50072">
    <property type="entry name" value="CSA_PPIASE_2"/>
    <property type="match status" value="1"/>
</dbReference>
<dbReference type="PRINTS" id="PR00153">
    <property type="entry name" value="CSAPPISMRASE"/>
</dbReference>
<dbReference type="Gene3D" id="2.40.100.10">
    <property type="entry name" value="Cyclophilin-like"/>
    <property type="match status" value="1"/>
</dbReference>
<evidence type="ECO:0000259" key="3">
    <source>
        <dbReference type="PROSITE" id="PS50072"/>
    </source>
</evidence>
<feature type="domain" description="PPIase cyclophilin-type" evidence="3">
    <location>
        <begin position="1"/>
        <end position="54"/>
    </location>
</feature>
<dbReference type="PANTHER" id="PTHR11071:SF467">
    <property type="entry name" value="PEPTIDYL-PROLYL CIS-TRANS ISOMERASE CYP21-2"/>
    <property type="match status" value="1"/>
</dbReference>
<evidence type="ECO:0000313" key="5">
    <source>
        <dbReference type="Proteomes" id="UP001227230"/>
    </source>
</evidence>
<name>A0ABY9BPM5_VITVI</name>
<evidence type="ECO:0000313" key="4">
    <source>
        <dbReference type="EMBL" id="WJZ84640.1"/>
    </source>
</evidence>
<organism evidence="4 5">
    <name type="scientific">Vitis vinifera</name>
    <name type="common">Grape</name>
    <dbReference type="NCBI Taxonomy" id="29760"/>
    <lineage>
        <taxon>Eukaryota</taxon>
        <taxon>Viridiplantae</taxon>
        <taxon>Streptophyta</taxon>
        <taxon>Embryophyta</taxon>
        <taxon>Tracheophyta</taxon>
        <taxon>Spermatophyta</taxon>
        <taxon>Magnoliopsida</taxon>
        <taxon>eudicotyledons</taxon>
        <taxon>Gunneridae</taxon>
        <taxon>Pentapetalae</taxon>
        <taxon>rosids</taxon>
        <taxon>Vitales</taxon>
        <taxon>Vitaceae</taxon>
        <taxon>Viteae</taxon>
        <taxon>Vitis</taxon>
    </lineage>
</organism>
<comment type="function">
    <text evidence="2">PPIases accelerate the folding of proteins. It catalyzes the cis-trans isomerization of proline imidic peptide bonds in oligopeptides.</text>
</comment>
<dbReference type="EC" id="5.2.1.8" evidence="2"/>
<accession>A0ABY9BPM5</accession>
<keyword evidence="2" id="KW-0697">Rotamase</keyword>
<evidence type="ECO:0000256" key="1">
    <source>
        <dbReference type="ARBA" id="ARBA00007365"/>
    </source>
</evidence>
<comment type="catalytic activity">
    <reaction evidence="2">
        <text>[protein]-peptidylproline (omega=180) = [protein]-peptidylproline (omega=0)</text>
        <dbReference type="Rhea" id="RHEA:16237"/>
        <dbReference type="Rhea" id="RHEA-COMP:10747"/>
        <dbReference type="Rhea" id="RHEA-COMP:10748"/>
        <dbReference type="ChEBI" id="CHEBI:83833"/>
        <dbReference type="ChEBI" id="CHEBI:83834"/>
        <dbReference type="EC" id="5.2.1.8"/>
    </reaction>
</comment>
<dbReference type="Pfam" id="PF00160">
    <property type="entry name" value="Pro_isomerase"/>
    <property type="match status" value="1"/>
</dbReference>
<proteinExistence type="inferred from homology"/>
<protein>
    <recommendedName>
        <fullName evidence="2">Peptidyl-prolyl cis-trans isomerase</fullName>
        <shortName evidence="2">PPIase</shortName>
        <ecNumber evidence="2">5.2.1.8</ecNumber>
    </recommendedName>
</protein>
<keyword evidence="5" id="KW-1185">Reference proteome</keyword>
<dbReference type="EMBL" id="CP126650">
    <property type="protein sequence ID" value="WJZ84640.1"/>
    <property type="molecule type" value="Genomic_DNA"/>
</dbReference>